<protein>
    <submittedName>
        <fullName evidence="1">Uncharacterized protein</fullName>
    </submittedName>
</protein>
<organism evidence="1 2">
    <name type="scientific">Gordonia phage Gravy</name>
    <dbReference type="NCBI Taxonomy" id="2094133"/>
    <lineage>
        <taxon>Viruses</taxon>
        <taxon>Duplodnaviria</taxon>
        <taxon>Heunggongvirae</taxon>
        <taxon>Uroviricota</taxon>
        <taxon>Caudoviricetes</taxon>
        <taxon>Deejayvirinae</taxon>
        <taxon>Tanisvirus</taxon>
        <taxon>Tanisvirus tanis</taxon>
    </lineage>
</organism>
<evidence type="ECO:0000313" key="1">
    <source>
        <dbReference type="EMBL" id="AVO25323.1"/>
    </source>
</evidence>
<dbReference type="Proteomes" id="UP000240261">
    <property type="component" value="Segment"/>
</dbReference>
<name>A0A2P1JYB2_9CAUD</name>
<evidence type="ECO:0000313" key="2">
    <source>
        <dbReference type="Proteomes" id="UP000240261"/>
    </source>
</evidence>
<gene>
    <name evidence="1" type="primary">84</name>
    <name evidence="1" type="ORF">PBI_GRAVY_84</name>
</gene>
<dbReference type="EMBL" id="MG962368">
    <property type="protein sequence ID" value="AVO25323.1"/>
    <property type="molecule type" value="Genomic_DNA"/>
</dbReference>
<sequence>MKTKHINSLYSYEVQITDGYEKPVIEWVRLRERGVVAMLETMCGATEEQVDEFLLKVEDDNSASFRGRIDPFYILFAINKQ</sequence>
<reference evidence="1 2" key="1">
    <citation type="submission" date="2018-02" db="EMBL/GenBank/DDBJ databases">
        <authorList>
            <person name="Aull H.G."/>
            <person name="Garlena R.A."/>
            <person name="Russell D.A."/>
            <person name="Pop W.H."/>
            <person name="Jacobs-Sera D."/>
            <person name="Hatfull G.F."/>
        </authorList>
    </citation>
    <scope>NUCLEOTIDE SEQUENCE [LARGE SCALE GENOMIC DNA]</scope>
</reference>
<accession>A0A2P1JYB2</accession>
<proteinExistence type="predicted"/>